<dbReference type="Pfam" id="PF02517">
    <property type="entry name" value="Rce1-like"/>
    <property type="match status" value="1"/>
</dbReference>
<dbReference type="EC" id="3.4.24.-" evidence="3"/>
<feature type="transmembrane region" description="Helical" evidence="1">
    <location>
        <begin position="204"/>
        <end position="225"/>
    </location>
</feature>
<feature type="transmembrane region" description="Helical" evidence="1">
    <location>
        <begin position="245"/>
        <end position="266"/>
    </location>
</feature>
<dbReference type="GO" id="GO:0008237">
    <property type="term" value="F:metallopeptidase activity"/>
    <property type="evidence" value="ECO:0007669"/>
    <property type="project" value="UniProtKB-KW"/>
</dbReference>
<protein>
    <submittedName>
        <fullName evidence="3">CPBP family intramembrane metalloprotease</fullName>
        <ecNumber evidence="3">3.4.24.-</ecNumber>
    </submittedName>
</protein>
<proteinExistence type="predicted"/>
<dbReference type="InterPro" id="IPR052710">
    <property type="entry name" value="CAAX_protease"/>
</dbReference>
<keyword evidence="1" id="KW-0472">Membrane</keyword>
<dbReference type="PANTHER" id="PTHR36435">
    <property type="entry name" value="SLR1288 PROTEIN"/>
    <property type="match status" value="1"/>
</dbReference>
<reference evidence="3 4" key="1">
    <citation type="submission" date="2021-05" db="EMBL/GenBank/DDBJ databases">
        <title>A Polyphasic approach of four new species of the genus Ohtaekwangia: Ohtaekwangia histidinii sp. nov., Ohtaekwangia cretensis sp. nov., Ohtaekwangia indiensis sp. nov., Ohtaekwangia reichenbachii sp. nov. from diverse environment.</title>
        <authorList>
            <person name="Octaviana S."/>
        </authorList>
    </citation>
    <scope>NUCLEOTIDE SEQUENCE [LARGE SCALE GENOMIC DNA]</scope>
    <source>
        <strain evidence="3 4">PWU20</strain>
    </source>
</reference>
<organism evidence="3 4">
    <name type="scientific">Chryseosolibacter indicus</name>
    <dbReference type="NCBI Taxonomy" id="2782351"/>
    <lineage>
        <taxon>Bacteria</taxon>
        <taxon>Pseudomonadati</taxon>
        <taxon>Bacteroidota</taxon>
        <taxon>Cytophagia</taxon>
        <taxon>Cytophagales</taxon>
        <taxon>Chryseotaleaceae</taxon>
        <taxon>Chryseosolibacter</taxon>
    </lineage>
</organism>
<comment type="caution">
    <text evidence="3">The sequence shown here is derived from an EMBL/GenBank/DDBJ whole genome shotgun (WGS) entry which is preliminary data.</text>
</comment>
<evidence type="ECO:0000259" key="2">
    <source>
        <dbReference type="Pfam" id="PF02517"/>
    </source>
</evidence>
<feature type="transmembrane region" description="Helical" evidence="1">
    <location>
        <begin position="170"/>
        <end position="192"/>
    </location>
</feature>
<evidence type="ECO:0000256" key="1">
    <source>
        <dbReference type="SAM" id="Phobius"/>
    </source>
</evidence>
<keyword evidence="4" id="KW-1185">Reference proteome</keyword>
<keyword evidence="3" id="KW-0645">Protease</keyword>
<feature type="transmembrane region" description="Helical" evidence="1">
    <location>
        <begin position="103"/>
        <end position="128"/>
    </location>
</feature>
<keyword evidence="1" id="KW-0812">Transmembrane</keyword>
<feature type="transmembrane region" description="Helical" evidence="1">
    <location>
        <begin position="21"/>
        <end position="47"/>
    </location>
</feature>
<keyword evidence="3" id="KW-0482">Metalloprotease</keyword>
<name>A0ABS5VMM9_9BACT</name>
<sequence>MLENELMNRRERHPVISLLMILILVGLGFIVIGPMIGFFLALPFYSGSITDMVNSLQSPAADPAIKIPLYIVQASATFFGLIVCPALFLAAERRSVVDFFRNYKVDFLPVVITVIAVIVFMAVNSVFIEWNANVHFPEFAKEFEQWAKEKEELAAEMTKFLTKFDSVGEVLIALIVIAVIPAFGEEIVFRGIIQNQLLRATNNIHVSIWFAAFLFSAIHFQFFGFVPRLLLGALFGYFYYWSGSLWFAVIAHFVNNGFSVLAMYFYQQGTVTYDLESPEALPITAIIFSALLTVALLYYFYKYFENRQSITQL</sequence>
<dbReference type="Proteomes" id="UP000772618">
    <property type="component" value="Unassembled WGS sequence"/>
</dbReference>
<gene>
    <name evidence="3" type="ORF">KK060_01785</name>
</gene>
<feature type="transmembrane region" description="Helical" evidence="1">
    <location>
        <begin position="67"/>
        <end position="91"/>
    </location>
</feature>
<keyword evidence="3" id="KW-0378">Hydrolase</keyword>
<dbReference type="PANTHER" id="PTHR36435:SF1">
    <property type="entry name" value="CAAX AMINO TERMINAL PROTEASE FAMILY PROTEIN"/>
    <property type="match status" value="1"/>
</dbReference>
<feature type="domain" description="CAAX prenyl protease 2/Lysostaphin resistance protein A-like" evidence="2">
    <location>
        <begin position="170"/>
        <end position="257"/>
    </location>
</feature>
<evidence type="ECO:0000313" key="4">
    <source>
        <dbReference type="Proteomes" id="UP000772618"/>
    </source>
</evidence>
<dbReference type="EMBL" id="JAHESD010000003">
    <property type="protein sequence ID" value="MBT1701989.1"/>
    <property type="molecule type" value="Genomic_DNA"/>
</dbReference>
<evidence type="ECO:0000313" key="3">
    <source>
        <dbReference type="EMBL" id="MBT1701989.1"/>
    </source>
</evidence>
<keyword evidence="1" id="KW-1133">Transmembrane helix</keyword>
<accession>A0ABS5VMM9</accession>
<dbReference type="InterPro" id="IPR003675">
    <property type="entry name" value="Rce1/LyrA-like_dom"/>
</dbReference>
<feature type="transmembrane region" description="Helical" evidence="1">
    <location>
        <begin position="278"/>
        <end position="301"/>
    </location>
</feature>